<dbReference type="AlphaFoldDB" id="A0A0H5PWT7"/>
<accession>A0A0H5PWT7</accession>
<organism evidence="1">
    <name type="scientific">uncultured prokaryote</name>
    <dbReference type="NCBI Taxonomy" id="198431"/>
    <lineage>
        <taxon>unclassified sequences</taxon>
        <taxon>environmental samples</taxon>
    </lineage>
</organism>
<proteinExistence type="predicted"/>
<dbReference type="EMBL" id="LN852827">
    <property type="protein sequence ID" value="CRY94043.1"/>
    <property type="molecule type" value="Genomic_DNA"/>
</dbReference>
<reference evidence="1" key="1">
    <citation type="submission" date="2015-06" db="EMBL/GenBank/DDBJ databases">
        <authorList>
            <person name="Joergensen T."/>
        </authorList>
    </citation>
    <scope>NUCLEOTIDE SEQUENCE</scope>
    <source>
        <strain evidence="1">RGRH0137</strain>
    </source>
</reference>
<name>A0A0H5PWT7_9ZZZZ</name>
<reference evidence="1" key="2">
    <citation type="submission" date="2015-07" db="EMBL/GenBank/DDBJ databases">
        <title>Plasmids, circular viruses and viroids from rat gut.</title>
        <authorList>
            <person name="Jorgensen T.J."/>
            <person name="Hansen M.A."/>
            <person name="Xu Z."/>
            <person name="Tabak M.A."/>
            <person name="Sorensen S.J."/>
            <person name="Hansen L.H."/>
        </authorList>
    </citation>
    <scope>NUCLEOTIDE SEQUENCE</scope>
    <source>
        <strain evidence="1">RGRH0137</strain>
    </source>
</reference>
<evidence type="ECO:0000313" key="1">
    <source>
        <dbReference type="EMBL" id="CRY94043.1"/>
    </source>
</evidence>
<protein>
    <submittedName>
        <fullName evidence="1">Uncharacterized protein</fullName>
    </submittedName>
</protein>
<sequence length="78" mass="8762">MKCPRCGHEMTLDNHRKYALNMCYECGYIEGRLNDGPGQGATNFARLKNMNFNEAVAFISGGLGIEESKVSDWLDDKE</sequence>